<evidence type="ECO:0000256" key="5">
    <source>
        <dbReference type="ARBA" id="ARBA00022801"/>
    </source>
</evidence>
<dbReference type="InterPro" id="IPR004446">
    <property type="entry name" value="Heptose_bisP_phosphatase"/>
</dbReference>
<dbReference type="EMBL" id="CP000551">
    <property type="protein sequence ID" value="ABM70722.1"/>
    <property type="molecule type" value="Genomic_DNA"/>
</dbReference>
<evidence type="ECO:0000256" key="6">
    <source>
        <dbReference type="ARBA" id="ARBA00023277"/>
    </source>
</evidence>
<dbReference type="NCBIfam" id="TIGR01662">
    <property type="entry name" value="HAD-SF-IIIA"/>
    <property type="match status" value="1"/>
</dbReference>
<protein>
    <recommendedName>
        <fullName evidence="7">D,D-heptose 1,7-bisphosphate phosphatase</fullName>
    </recommendedName>
</protein>
<comment type="subcellular location">
    <subcellularLocation>
        <location evidence="1">Cytoplasm</location>
    </subcellularLocation>
</comment>
<evidence type="ECO:0000256" key="2">
    <source>
        <dbReference type="ARBA" id="ARBA00005628"/>
    </source>
</evidence>
<evidence type="ECO:0000256" key="1">
    <source>
        <dbReference type="ARBA" id="ARBA00004496"/>
    </source>
</evidence>
<keyword evidence="4" id="KW-0479">Metal-binding</keyword>
<dbReference type="GO" id="GO:0046872">
    <property type="term" value="F:metal ion binding"/>
    <property type="evidence" value="ECO:0007669"/>
    <property type="project" value="UniProtKB-KW"/>
</dbReference>
<dbReference type="AlphaFoldDB" id="A2BSG1"/>
<evidence type="ECO:0000313" key="9">
    <source>
        <dbReference type="Proteomes" id="UP000002590"/>
    </source>
</evidence>
<dbReference type="STRING" id="146891.A9601_14391"/>
<gene>
    <name evidence="8" type="ordered locus">A9601_14391</name>
</gene>
<keyword evidence="6" id="KW-0119">Carbohydrate metabolism</keyword>
<dbReference type="GO" id="GO:0005975">
    <property type="term" value="P:carbohydrate metabolic process"/>
    <property type="evidence" value="ECO:0007669"/>
    <property type="project" value="InterPro"/>
</dbReference>
<reference evidence="8 9" key="1">
    <citation type="journal article" date="2007" name="PLoS Genet.">
        <title>Patterns and implications of gene gain and loss in the evolution of Prochlorococcus.</title>
        <authorList>
            <person name="Kettler G.C."/>
            <person name="Martiny A.C."/>
            <person name="Huang K."/>
            <person name="Zucker J."/>
            <person name="Coleman M.L."/>
            <person name="Rodrigue S."/>
            <person name="Chen F."/>
            <person name="Lapidus A."/>
            <person name="Ferriera S."/>
            <person name="Johnson J."/>
            <person name="Steglich C."/>
            <person name="Church G.M."/>
            <person name="Richardson P."/>
            <person name="Chisholm S.W."/>
        </authorList>
    </citation>
    <scope>NUCLEOTIDE SEQUENCE [LARGE SCALE GENOMIC DNA]</scope>
    <source>
        <strain evidence="8 9">AS9601</strain>
    </source>
</reference>
<dbReference type="InterPro" id="IPR036412">
    <property type="entry name" value="HAD-like_sf"/>
</dbReference>
<dbReference type="NCBIfam" id="TIGR01656">
    <property type="entry name" value="Histidinol-ppas"/>
    <property type="match status" value="1"/>
</dbReference>
<dbReference type="RefSeq" id="WP_011818859.1">
    <property type="nucleotide sequence ID" value="NC_008816.1"/>
</dbReference>
<evidence type="ECO:0000256" key="3">
    <source>
        <dbReference type="ARBA" id="ARBA00022490"/>
    </source>
</evidence>
<dbReference type="InterPro" id="IPR006543">
    <property type="entry name" value="Histidinol-phos"/>
</dbReference>
<dbReference type="Gene3D" id="3.40.50.1000">
    <property type="entry name" value="HAD superfamily/HAD-like"/>
    <property type="match status" value="1"/>
</dbReference>
<dbReference type="InterPro" id="IPR023214">
    <property type="entry name" value="HAD_sf"/>
</dbReference>
<dbReference type="OrthoDB" id="9801899at2"/>
<dbReference type="GO" id="GO:0005737">
    <property type="term" value="C:cytoplasm"/>
    <property type="evidence" value="ECO:0007669"/>
    <property type="project" value="UniProtKB-SubCell"/>
</dbReference>
<keyword evidence="3" id="KW-0963">Cytoplasm</keyword>
<proteinExistence type="inferred from homology"/>
<accession>A2BSG1</accession>
<dbReference type="eggNOG" id="COG0241">
    <property type="taxonomic scope" value="Bacteria"/>
</dbReference>
<dbReference type="Pfam" id="PF13242">
    <property type="entry name" value="Hydrolase_like"/>
    <property type="match status" value="1"/>
</dbReference>
<dbReference type="PANTHER" id="PTHR42891">
    <property type="entry name" value="D-GLYCERO-BETA-D-MANNO-HEPTOSE-1,7-BISPHOSPHATE 7-PHOSPHATASE"/>
    <property type="match status" value="1"/>
</dbReference>
<dbReference type="PANTHER" id="PTHR42891:SF1">
    <property type="entry name" value="D-GLYCERO-BETA-D-MANNO-HEPTOSE-1,7-BISPHOSPHATE 7-PHOSPHATASE"/>
    <property type="match status" value="1"/>
</dbReference>
<comment type="similarity">
    <text evidence="2">Belongs to the GmhB family.</text>
</comment>
<evidence type="ECO:0000256" key="7">
    <source>
        <dbReference type="ARBA" id="ARBA00031828"/>
    </source>
</evidence>
<evidence type="ECO:0000313" key="8">
    <source>
        <dbReference type="EMBL" id="ABM70722.1"/>
    </source>
</evidence>
<keyword evidence="5" id="KW-0378">Hydrolase</keyword>
<name>A2BSG1_PROMS</name>
<dbReference type="HOGENOM" id="CLU_085077_3_1_3"/>
<organism evidence="8 9">
    <name type="scientific">Prochlorococcus marinus (strain AS9601)</name>
    <dbReference type="NCBI Taxonomy" id="146891"/>
    <lineage>
        <taxon>Bacteria</taxon>
        <taxon>Bacillati</taxon>
        <taxon>Cyanobacteriota</taxon>
        <taxon>Cyanophyceae</taxon>
        <taxon>Synechococcales</taxon>
        <taxon>Prochlorococcaceae</taxon>
        <taxon>Prochlorococcus</taxon>
    </lineage>
</organism>
<dbReference type="SUPFAM" id="SSF56784">
    <property type="entry name" value="HAD-like"/>
    <property type="match status" value="1"/>
</dbReference>
<sequence length="226" mass="25575">MILKINKLIENSNLVNFFYENRVFQSKDNLKRSAIFLDRDGVIIKDKHFISNGKDVELEYGVPSLFKLSNTLNIPIIIITNQSGISRGFFTWEDYMDVTKAMLNKVKVSNTLIAIYANGLGPNAPSFSWRKPSPNMILNASLTLDIDLKKSLIIGDRLSDLIAGLDAGISTLIHIKTGHGLKERDKVKEYFNIINPQNNLEPIFIDNFSNKSLKIIENILKDNCLM</sequence>
<evidence type="ECO:0000256" key="4">
    <source>
        <dbReference type="ARBA" id="ARBA00022723"/>
    </source>
</evidence>
<dbReference type="GO" id="GO:0016791">
    <property type="term" value="F:phosphatase activity"/>
    <property type="evidence" value="ECO:0007669"/>
    <property type="project" value="InterPro"/>
</dbReference>
<dbReference type="InterPro" id="IPR006549">
    <property type="entry name" value="HAD-SF_hydro_IIIA"/>
</dbReference>
<dbReference type="Proteomes" id="UP000002590">
    <property type="component" value="Chromosome"/>
</dbReference>
<dbReference type="KEGG" id="pmb:A9601_14391"/>